<feature type="compositionally biased region" description="Polar residues" evidence="2">
    <location>
        <begin position="1015"/>
        <end position="1030"/>
    </location>
</feature>
<feature type="region of interest" description="Disordered" evidence="2">
    <location>
        <begin position="51"/>
        <end position="71"/>
    </location>
</feature>
<feature type="region of interest" description="Disordered" evidence="2">
    <location>
        <begin position="498"/>
        <end position="527"/>
    </location>
</feature>
<reference evidence="3 4" key="1">
    <citation type="submission" date="2021-11" db="EMBL/GenBank/DDBJ databases">
        <title>Black yeast isolated from Biological Soil Crust.</title>
        <authorList>
            <person name="Kurbessoian T."/>
        </authorList>
    </citation>
    <scope>NUCLEOTIDE SEQUENCE [LARGE SCALE GENOMIC DNA]</scope>
    <source>
        <strain evidence="3 4">CCFEE 5522</strain>
    </source>
</reference>
<feature type="region of interest" description="Disordered" evidence="2">
    <location>
        <begin position="1040"/>
        <end position="1133"/>
    </location>
</feature>
<proteinExistence type="predicted"/>
<feature type="region of interest" description="Disordered" evidence="2">
    <location>
        <begin position="910"/>
        <end position="940"/>
    </location>
</feature>
<feature type="compositionally biased region" description="Basic and acidic residues" evidence="2">
    <location>
        <begin position="1115"/>
        <end position="1133"/>
    </location>
</feature>
<accession>A0AAV9JEQ8</accession>
<feature type="region of interest" description="Disordered" evidence="2">
    <location>
        <begin position="753"/>
        <end position="788"/>
    </location>
</feature>
<evidence type="ECO:0000256" key="2">
    <source>
        <dbReference type="SAM" id="MobiDB-lite"/>
    </source>
</evidence>
<feature type="compositionally biased region" description="Polar residues" evidence="2">
    <location>
        <begin position="7"/>
        <end position="16"/>
    </location>
</feature>
<feature type="region of interest" description="Disordered" evidence="2">
    <location>
        <begin position="280"/>
        <end position="300"/>
    </location>
</feature>
<feature type="compositionally biased region" description="Polar residues" evidence="2">
    <location>
        <begin position="199"/>
        <end position="208"/>
    </location>
</feature>
<feature type="region of interest" description="Disordered" evidence="2">
    <location>
        <begin position="1"/>
        <end position="37"/>
    </location>
</feature>
<evidence type="ECO:0000256" key="1">
    <source>
        <dbReference type="SAM" id="Coils"/>
    </source>
</evidence>
<feature type="coiled-coil region" evidence="1">
    <location>
        <begin position="220"/>
        <end position="280"/>
    </location>
</feature>
<feature type="region of interest" description="Disordered" evidence="2">
    <location>
        <begin position="1011"/>
        <end position="1030"/>
    </location>
</feature>
<feature type="compositionally biased region" description="Basic and acidic residues" evidence="2">
    <location>
        <begin position="1087"/>
        <end position="1096"/>
    </location>
</feature>
<organism evidence="3 4">
    <name type="scientific">Oleoguttula mirabilis</name>
    <dbReference type="NCBI Taxonomy" id="1507867"/>
    <lineage>
        <taxon>Eukaryota</taxon>
        <taxon>Fungi</taxon>
        <taxon>Dikarya</taxon>
        <taxon>Ascomycota</taxon>
        <taxon>Pezizomycotina</taxon>
        <taxon>Dothideomycetes</taxon>
        <taxon>Dothideomycetidae</taxon>
        <taxon>Mycosphaerellales</taxon>
        <taxon>Teratosphaeriaceae</taxon>
        <taxon>Oleoguttula</taxon>
    </lineage>
</organism>
<evidence type="ECO:0000313" key="3">
    <source>
        <dbReference type="EMBL" id="KAK4543503.1"/>
    </source>
</evidence>
<evidence type="ECO:0000313" key="4">
    <source>
        <dbReference type="Proteomes" id="UP001324427"/>
    </source>
</evidence>
<name>A0AAV9JEQ8_9PEZI</name>
<feature type="compositionally biased region" description="Low complexity" evidence="2">
    <location>
        <begin position="759"/>
        <end position="782"/>
    </location>
</feature>
<keyword evidence="1" id="KW-0175">Coiled coil</keyword>
<feature type="compositionally biased region" description="Low complexity" evidence="2">
    <location>
        <begin position="1057"/>
        <end position="1067"/>
    </location>
</feature>
<feature type="compositionally biased region" description="Low complexity" evidence="2">
    <location>
        <begin position="921"/>
        <end position="933"/>
    </location>
</feature>
<comment type="caution">
    <text evidence="3">The sequence shown here is derived from an EMBL/GenBank/DDBJ whole genome shotgun (WGS) entry which is preliminary data.</text>
</comment>
<dbReference type="AlphaFoldDB" id="A0AAV9JEQ8"/>
<gene>
    <name evidence="3" type="ORF">LTR36_005397</name>
</gene>
<feature type="region of interest" description="Disordered" evidence="2">
    <location>
        <begin position="193"/>
        <end position="215"/>
    </location>
</feature>
<feature type="compositionally biased region" description="Basic and acidic residues" evidence="2">
    <location>
        <begin position="561"/>
        <end position="576"/>
    </location>
</feature>
<dbReference type="Proteomes" id="UP001324427">
    <property type="component" value="Unassembled WGS sequence"/>
</dbReference>
<protein>
    <submittedName>
        <fullName evidence="3">Uncharacterized protein</fullName>
    </submittedName>
</protein>
<sequence>MARSWKSRASGNTLRVPSNKENRSTTLSESDLQPSGYLLPKAAPVLGEIAPNNQALRTGPWRPRPSPTPSLRKKKIESLVKAHGSPTHVRVTAGGRIVPSDQSPLCHPRYGYSAIKTNGGLVKFAPNHPMGNAQWTQATQNGFVAQDVNGRLCQIVDGTVLPLNEIDGALQLFMPAPNLNITRRGPSLNAIPGPFGPNDNPQKHQSSRIVPPEPSVSSQINALELEYAKREHELRDVDKTEVLHGRTMGKAARDALIGKRRELVVTLDNIRRALKGLKEQAPANASTSPIAVQQRQSISQPKPRLPAFLQQRRPNQSMAMPPAPPALYGPFYAAPQRPPFAAPYAIQPNASPTSVPSGFGSQSWAVPPPAMFAPPHPFDGSMSTTSLSYQPERFNPHTSYPPRPEPIAPVQAPPVEQRIPQSDGACSFTDLQKVSPSHKSHALPIKAPESKGLKSVLNPMSPVYKPGTGLIKDLEKGEKPAAKSIKDRAPTPLSVLHQLLPPSTGPLRVVNTTDETTSPTKKSTLLHSSSVASFDTADFFPRNTREYSTRRQAYTSATEQSEDKENTDPQRHDSKQAEPPITPGKERPVTHGHPVIVRSVSSGAASPSTAGYKAPTAPPGAPVDPEANQQRVSLKDDGTSWERQSHGFDVSIVPDRQAHNISPKIKRRDWLFVEERPGQPASSPEKYQHPCEDELCVTSSPYDNVDFMNKPRDFIEGYQSGLHRNPPGFNRSADFLEGYCAALMKAKAPVAKIAPSTGSPVKPTSRRPSPVSVPSQSSSTLQVDRRPARPTLAPFETNIHSMDTLKQAVFAPQNENAILTPATDGPHVNEAQFNLGAWAKSHNTTAMADVDPTALANALAGFQFPQRTASAVRRQLHNSSDDHLGPMGETKAIIRGQEAAQSSPMPLLQAQNQVAPPPASPSMSAKSIPSSTATATDHRISSMTSIDSNLYRNWPGTRAFSPHLEWKSASSVAQHTGFANGFFAHAQFDGTSGSVNYMSETQLTQGHITVGAPAPQTQRPMSIMSDNTGVQHPQTRFREASLDGMSSPAKSPHLVGPRSSPMSPKISPSKDRAKDSPTKGSSPARATFEHIAEKVGIKVANTSEPSSPQGKRRGWRDVWRGSSRKETSKDDIS</sequence>
<dbReference type="EMBL" id="JAVFHQ010000031">
    <property type="protein sequence ID" value="KAK4543503.1"/>
    <property type="molecule type" value="Genomic_DNA"/>
</dbReference>
<feature type="compositionally biased region" description="Polar residues" evidence="2">
    <location>
        <begin position="283"/>
        <end position="300"/>
    </location>
</feature>
<feature type="compositionally biased region" description="Polar residues" evidence="2">
    <location>
        <begin position="24"/>
        <end position="33"/>
    </location>
</feature>
<keyword evidence="4" id="KW-1185">Reference proteome</keyword>
<feature type="compositionally biased region" description="Basic and acidic residues" evidence="2">
    <location>
        <begin position="1068"/>
        <end position="1077"/>
    </location>
</feature>
<feature type="region of interest" description="Disordered" evidence="2">
    <location>
        <begin position="543"/>
        <end position="631"/>
    </location>
</feature>
<feature type="compositionally biased region" description="Polar residues" evidence="2">
    <location>
        <begin position="599"/>
        <end position="609"/>
    </location>
</feature>
<feature type="compositionally biased region" description="Polar residues" evidence="2">
    <location>
        <begin position="550"/>
        <end position="559"/>
    </location>
</feature>
<feature type="compositionally biased region" description="Polar residues" evidence="2">
    <location>
        <begin position="1100"/>
        <end position="1109"/>
    </location>
</feature>
<feature type="compositionally biased region" description="Polar residues" evidence="2">
    <location>
        <begin position="510"/>
        <end position="527"/>
    </location>
</feature>